<sequence length="29" mass="3432">MHGIIKVSKMTRRKKALIWLCLIIGYLVF</sequence>
<organism evidence="1">
    <name type="scientific">Podoviridae sp. ctdKF3</name>
    <dbReference type="NCBI Taxonomy" id="2825261"/>
    <lineage>
        <taxon>Viruses</taxon>
        <taxon>Duplodnaviria</taxon>
        <taxon>Heunggongvirae</taxon>
        <taxon>Uroviricota</taxon>
        <taxon>Caudoviricetes</taxon>
    </lineage>
</organism>
<reference evidence="1" key="1">
    <citation type="journal article" date="2021" name="Proc. Natl. Acad. Sci. U.S.A.">
        <title>A Catalog of Tens of Thousands of Viruses from Human Metagenomes Reveals Hidden Associations with Chronic Diseases.</title>
        <authorList>
            <person name="Tisza M.J."/>
            <person name="Buck C.B."/>
        </authorList>
    </citation>
    <scope>NUCLEOTIDE SEQUENCE</scope>
    <source>
        <strain evidence="1">CtdKF3</strain>
    </source>
</reference>
<dbReference type="EMBL" id="BK015485">
    <property type="protein sequence ID" value="DAE09289.1"/>
    <property type="molecule type" value="Genomic_DNA"/>
</dbReference>
<evidence type="ECO:0000313" key="1">
    <source>
        <dbReference type="EMBL" id="DAE09289.1"/>
    </source>
</evidence>
<name>A0A8S5PS46_9CAUD</name>
<protein>
    <submittedName>
        <fullName evidence="1">Uncharacterized protein</fullName>
    </submittedName>
</protein>
<accession>A0A8S5PS46</accession>
<proteinExistence type="predicted"/>